<name>A0A7K1TKL7_9BACT</name>
<comment type="caution">
    <text evidence="1">The sequence shown here is derived from an EMBL/GenBank/DDBJ whole genome shotgun (WGS) entry which is preliminary data.</text>
</comment>
<dbReference type="RefSeq" id="WP_157569523.1">
    <property type="nucleotide sequence ID" value="NZ_WQKZ01000008.1"/>
</dbReference>
<accession>A0A7K1TKL7</accession>
<keyword evidence="2" id="KW-1185">Reference proteome</keyword>
<evidence type="ECO:0000313" key="2">
    <source>
        <dbReference type="Proteomes" id="UP000441336"/>
    </source>
</evidence>
<organism evidence="1 2">
    <name type="scientific">Hymenobacter ginkgonis</name>
    <dbReference type="NCBI Taxonomy" id="2682976"/>
    <lineage>
        <taxon>Bacteria</taxon>
        <taxon>Pseudomonadati</taxon>
        <taxon>Bacteroidota</taxon>
        <taxon>Cytophagia</taxon>
        <taxon>Cytophagales</taxon>
        <taxon>Hymenobacteraceae</taxon>
        <taxon>Hymenobacter</taxon>
    </lineage>
</organism>
<proteinExistence type="predicted"/>
<gene>
    <name evidence="1" type="ORF">GO988_21500</name>
</gene>
<protein>
    <submittedName>
        <fullName evidence="1">Uncharacterized protein</fullName>
    </submittedName>
</protein>
<reference evidence="1 2" key="1">
    <citation type="submission" date="2019-12" db="EMBL/GenBank/DDBJ databases">
        <title>Hymenobacter sp. HMF4947 Genome sequencing and assembly.</title>
        <authorList>
            <person name="Kang H."/>
            <person name="Cha I."/>
            <person name="Kim H."/>
            <person name="Joh K."/>
        </authorList>
    </citation>
    <scope>NUCLEOTIDE SEQUENCE [LARGE SCALE GENOMIC DNA]</scope>
    <source>
        <strain evidence="1 2">HMF4947</strain>
    </source>
</reference>
<dbReference type="AlphaFoldDB" id="A0A7K1TKL7"/>
<dbReference type="Proteomes" id="UP000441336">
    <property type="component" value="Unassembled WGS sequence"/>
</dbReference>
<dbReference type="EMBL" id="WQKZ01000008">
    <property type="protein sequence ID" value="MVN78913.1"/>
    <property type="molecule type" value="Genomic_DNA"/>
</dbReference>
<sequence>MNPALLTPPSADQQRLLDKQRRLTQLLKESNDTLHYHDLRRTGLEGTRNAYQAQLAEVTTQLNAPPPPPHG</sequence>
<evidence type="ECO:0000313" key="1">
    <source>
        <dbReference type="EMBL" id="MVN78913.1"/>
    </source>
</evidence>